<dbReference type="Gramene" id="OIT33124">
    <property type="protein sequence ID" value="OIT33124"/>
    <property type="gene ID" value="A4A49_10298"/>
</dbReference>
<dbReference type="Proteomes" id="UP000187609">
    <property type="component" value="Unassembled WGS sequence"/>
</dbReference>
<accession>A0A314KWR5</accession>
<keyword evidence="1" id="KW-1133">Transmembrane helix</keyword>
<dbReference type="AlphaFoldDB" id="A0A314KWR5"/>
<name>A0A314KWR5_NICAT</name>
<gene>
    <name evidence="2" type="ORF">A4A49_10298</name>
</gene>
<keyword evidence="3" id="KW-1185">Reference proteome</keyword>
<comment type="caution">
    <text evidence="2">The sequence shown here is derived from an EMBL/GenBank/DDBJ whole genome shotgun (WGS) entry which is preliminary data.</text>
</comment>
<proteinExistence type="predicted"/>
<protein>
    <submittedName>
        <fullName evidence="2">Uncharacterized protein</fullName>
    </submittedName>
</protein>
<feature type="transmembrane region" description="Helical" evidence="1">
    <location>
        <begin position="6"/>
        <end position="25"/>
    </location>
</feature>
<evidence type="ECO:0000313" key="3">
    <source>
        <dbReference type="Proteomes" id="UP000187609"/>
    </source>
</evidence>
<dbReference type="EMBL" id="MJEQ01000937">
    <property type="protein sequence ID" value="OIT33124.1"/>
    <property type="molecule type" value="Genomic_DNA"/>
</dbReference>
<sequence length="99" mass="11246">MSSSISPIKFAFFIMFFSAINISWIQEMTVMAHRDLPLEIAMVKTKLLSLTDFITCGTDCSTDSDCSDGWRCTYCKYQDEVSILIPIPIYKPAGYYCES</sequence>
<evidence type="ECO:0000256" key="1">
    <source>
        <dbReference type="SAM" id="Phobius"/>
    </source>
</evidence>
<organism evidence="2 3">
    <name type="scientific">Nicotiana attenuata</name>
    <name type="common">Coyote tobacco</name>
    <dbReference type="NCBI Taxonomy" id="49451"/>
    <lineage>
        <taxon>Eukaryota</taxon>
        <taxon>Viridiplantae</taxon>
        <taxon>Streptophyta</taxon>
        <taxon>Embryophyta</taxon>
        <taxon>Tracheophyta</taxon>
        <taxon>Spermatophyta</taxon>
        <taxon>Magnoliopsida</taxon>
        <taxon>eudicotyledons</taxon>
        <taxon>Gunneridae</taxon>
        <taxon>Pentapetalae</taxon>
        <taxon>asterids</taxon>
        <taxon>lamiids</taxon>
        <taxon>Solanales</taxon>
        <taxon>Solanaceae</taxon>
        <taxon>Nicotianoideae</taxon>
        <taxon>Nicotianeae</taxon>
        <taxon>Nicotiana</taxon>
    </lineage>
</organism>
<reference evidence="2" key="1">
    <citation type="submission" date="2016-11" db="EMBL/GenBank/DDBJ databases">
        <title>The genome of Nicotiana attenuata.</title>
        <authorList>
            <person name="Xu S."/>
            <person name="Brockmoeller T."/>
            <person name="Gaquerel E."/>
            <person name="Navarro A."/>
            <person name="Kuhl H."/>
            <person name="Gase K."/>
            <person name="Ling Z."/>
            <person name="Zhou W."/>
            <person name="Kreitzer C."/>
            <person name="Stanke M."/>
            <person name="Tang H."/>
            <person name="Lyons E."/>
            <person name="Pandey P."/>
            <person name="Pandey S.P."/>
            <person name="Timmermann B."/>
            <person name="Baldwin I.T."/>
        </authorList>
    </citation>
    <scope>NUCLEOTIDE SEQUENCE [LARGE SCALE GENOMIC DNA]</scope>
    <source>
        <strain evidence="2">UT</strain>
    </source>
</reference>
<keyword evidence="1" id="KW-0812">Transmembrane</keyword>
<evidence type="ECO:0000313" key="2">
    <source>
        <dbReference type="EMBL" id="OIT33124.1"/>
    </source>
</evidence>
<keyword evidence="1" id="KW-0472">Membrane</keyword>